<evidence type="ECO:0000256" key="1">
    <source>
        <dbReference type="RuleBase" id="RU003860"/>
    </source>
</evidence>
<gene>
    <name evidence="2" type="ORF">RS030_213312</name>
</gene>
<dbReference type="GO" id="GO:0051604">
    <property type="term" value="P:protein maturation"/>
    <property type="evidence" value="ECO:0007669"/>
    <property type="project" value="InterPro"/>
</dbReference>
<organism evidence="2 3">
    <name type="scientific">Cryptosporidium xiaoi</name>
    <dbReference type="NCBI Taxonomy" id="659607"/>
    <lineage>
        <taxon>Eukaryota</taxon>
        <taxon>Sar</taxon>
        <taxon>Alveolata</taxon>
        <taxon>Apicomplexa</taxon>
        <taxon>Conoidasida</taxon>
        <taxon>Coccidia</taxon>
        <taxon>Eucoccidiorida</taxon>
        <taxon>Eimeriorina</taxon>
        <taxon>Cryptosporidiidae</taxon>
        <taxon>Cryptosporidium</taxon>
    </lineage>
</organism>
<protein>
    <recommendedName>
        <fullName evidence="4">BolA-like protein</fullName>
    </recommendedName>
</protein>
<reference evidence="2 3" key="1">
    <citation type="submission" date="2023-10" db="EMBL/GenBank/DDBJ databases">
        <title>Comparative genomics analysis reveals potential genetic determinants of host preference in Cryptosporidium xiaoi.</title>
        <authorList>
            <person name="Xiao L."/>
            <person name="Li J."/>
        </authorList>
    </citation>
    <scope>NUCLEOTIDE SEQUENCE [LARGE SCALE GENOMIC DNA]</scope>
    <source>
        <strain evidence="2 3">52996</strain>
    </source>
</reference>
<proteinExistence type="inferred from homology"/>
<dbReference type="SUPFAM" id="SSF82657">
    <property type="entry name" value="BolA-like"/>
    <property type="match status" value="1"/>
</dbReference>
<dbReference type="Gene3D" id="3.10.20.90">
    <property type="entry name" value="Phosphatidylinositol 3-kinase Catalytic Subunit, Chain A, domain 1"/>
    <property type="match status" value="1"/>
</dbReference>
<dbReference type="PANTHER" id="PTHR12735:SF27">
    <property type="entry name" value="BOLA-LIKE PROTEIN 2"/>
    <property type="match status" value="1"/>
</dbReference>
<dbReference type="EMBL" id="JAWDEY010000013">
    <property type="protein sequence ID" value="KAK6589261.1"/>
    <property type="molecule type" value="Genomic_DNA"/>
</dbReference>
<dbReference type="InterPro" id="IPR045115">
    <property type="entry name" value="BOL2"/>
</dbReference>
<sequence length="83" mass="9571">MSIKEVITNRIKTSLDPTFLEVIDVSNCNCGYMFNATIVSESFSGKKLLERQRLVNESIGDVYEKIHSLRMKCYTPDEYNQKS</sequence>
<dbReference type="GO" id="GO:0006879">
    <property type="term" value="P:intracellular iron ion homeostasis"/>
    <property type="evidence" value="ECO:0007669"/>
    <property type="project" value="InterPro"/>
</dbReference>
<dbReference type="InterPro" id="IPR002634">
    <property type="entry name" value="BolA"/>
</dbReference>
<dbReference type="Proteomes" id="UP001311799">
    <property type="component" value="Unassembled WGS sequence"/>
</dbReference>
<evidence type="ECO:0000313" key="2">
    <source>
        <dbReference type="EMBL" id="KAK6589261.1"/>
    </source>
</evidence>
<accession>A0AAV9Y373</accession>
<dbReference type="GO" id="GO:0051537">
    <property type="term" value="F:2 iron, 2 sulfur cluster binding"/>
    <property type="evidence" value="ECO:0007669"/>
    <property type="project" value="InterPro"/>
</dbReference>
<evidence type="ECO:0000313" key="3">
    <source>
        <dbReference type="Proteomes" id="UP001311799"/>
    </source>
</evidence>
<comment type="similarity">
    <text evidence="1">Belongs to the BolA/IbaG family.</text>
</comment>
<dbReference type="GO" id="GO:0005634">
    <property type="term" value="C:nucleus"/>
    <property type="evidence" value="ECO:0007669"/>
    <property type="project" value="TreeGrafter"/>
</dbReference>
<dbReference type="InterPro" id="IPR036065">
    <property type="entry name" value="BolA-like_sf"/>
</dbReference>
<dbReference type="Pfam" id="PF01722">
    <property type="entry name" value="BolA"/>
    <property type="match status" value="1"/>
</dbReference>
<name>A0AAV9Y373_9CRYT</name>
<dbReference type="PIRSF" id="PIRSF003113">
    <property type="entry name" value="BolA"/>
    <property type="match status" value="1"/>
</dbReference>
<dbReference type="GO" id="GO:0005829">
    <property type="term" value="C:cytosol"/>
    <property type="evidence" value="ECO:0007669"/>
    <property type="project" value="TreeGrafter"/>
</dbReference>
<dbReference type="AlphaFoldDB" id="A0AAV9Y373"/>
<dbReference type="PANTHER" id="PTHR12735">
    <property type="entry name" value="BOLA-LIKE PROTEIN-RELATED"/>
    <property type="match status" value="1"/>
</dbReference>
<keyword evidence="3" id="KW-1185">Reference proteome</keyword>
<evidence type="ECO:0008006" key="4">
    <source>
        <dbReference type="Google" id="ProtNLM"/>
    </source>
</evidence>
<comment type="caution">
    <text evidence="2">The sequence shown here is derived from an EMBL/GenBank/DDBJ whole genome shotgun (WGS) entry which is preliminary data.</text>
</comment>